<keyword evidence="6 7" id="KW-0687">Ribonucleoprotein</keyword>
<keyword evidence="5 7" id="KW-0689">Ribosomal protein</keyword>
<evidence type="ECO:0000256" key="5">
    <source>
        <dbReference type="ARBA" id="ARBA00022980"/>
    </source>
</evidence>
<evidence type="ECO:0000313" key="12">
    <source>
        <dbReference type="EMBL" id="PJF47441.1"/>
    </source>
</evidence>
<keyword evidence="2 7" id="KW-0488">Methylation</keyword>
<dbReference type="EMBL" id="PGTN01000048">
    <property type="protein sequence ID" value="PJF47441.1"/>
    <property type="molecule type" value="Genomic_DNA"/>
</dbReference>
<dbReference type="FunFam" id="3.30.1550.10:FF:000005">
    <property type="entry name" value="50S ribosomal protein L11"/>
    <property type="match status" value="1"/>
</dbReference>
<dbReference type="Pfam" id="PF03946">
    <property type="entry name" value="Ribosomal_L11_N"/>
    <property type="match status" value="1"/>
</dbReference>
<dbReference type="HAMAP" id="MF_00736">
    <property type="entry name" value="Ribosomal_uL11"/>
    <property type="match status" value="1"/>
</dbReference>
<comment type="subunit">
    <text evidence="7">Part of the ribosomal stalk of the 50S ribosomal subunit. Interacts with L10 and the large rRNA to form the base of the stalk. L10 forms an elongated spine to which L12 dimers bind in a sequential fashion forming a multimeric L10(L12)X complex.</text>
</comment>
<evidence type="ECO:0000256" key="3">
    <source>
        <dbReference type="ARBA" id="ARBA00022730"/>
    </source>
</evidence>
<dbReference type="InterPro" id="IPR020783">
    <property type="entry name" value="Ribosomal_uL11_C"/>
</dbReference>
<evidence type="ECO:0000259" key="10">
    <source>
        <dbReference type="Pfam" id="PF00298"/>
    </source>
</evidence>
<feature type="domain" description="Large ribosomal subunit protein uL11 C-terminal" evidence="10">
    <location>
        <begin position="72"/>
        <end position="139"/>
    </location>
</feature>
<dbReference type="CDD" id="cd00349">
    <property type="entry name" value="Ribosomal_L11"/>
    <property type="match status" value="1"/>
</dbReference>
<dbReference type="InterPro" id="IPR020785">
    <property type="entry name" value="Ribosomal_uL11_CS"/>
</dbReference>
<comment type="PTM">
    <text evidence="7 9">One or more lysine residues are methylated.</text>
</comment>
<organism evidence="12 13">
    <name type="scientific">Candidatus Thermofonsia Clade 3 bacterium</name>
    <dbReference type="NCBI Taxonomy" id="2364212"/>
    <lineage>
        <taxon>Bacteria</taxon>
        <taxon>Bacillati</taxon>
        <taxon>Chloroflexota</taxon>
        <taxon>Candidatus Thermofontia</taxon>
        <taxon>Candidatus Thermofonsia Clade 3</taxon>
    </lineage>
</organism>
<protein>
    <recommendedName>
        <fullName evidence="7">Large ribosomal subunit protein uL11</fullName>
    </recommendedName>
</protein>
<comment type="caution">
    <text evidence="12">The sequence shown here is derived from an EMBL/GenBank/DDBJ whole genome shotgun (WGS) entry which is preliminary data.</text>
</comment>
<dbReference type="InterPro" id="IPR000911">
    <property type="entry name" value="Ribosomal_uL11"/>
</dbReference>
<comment type="function">
    <text evidence="7 9">Forms part of the ribosomal stalk which helps the ribosome interact with GTP-bound translation factors.</text>
</comment>
<dbReference type="GO" id="GO:0022625">
    <property type="term" value="C:cytosolic large ribosomal subunit"/>
    <property type="evidence" value="ECO:0007669"/>
    <property type="project" value="TreeGrafter"/>
</dbReference>
<dbReference type="GO" id="GO:0070180">
    <property type="term" value="F:large ribosomal subunit rRNA binding"/>
    <property type="evidence" value="ECO:0007669"/>
    <property type="project" value="UniProtKB-UniRule"/>
</dbReference>
<dbReference type="InterPro" id="IPR036796">
    <property type="entry name" value="Ribosomal_uL11_N_sf"/>
</dbReference>
<keyword evidence="3 7" id="KW-0699">rRNA-binding</keyword>
<dbReference type="Pfam" id="PF00298">
    <property type="entry name" value="Ribosomal_L11"/>
    <property type="match status" value="1"/>
</dbReference>
<dbReference type="InterPro" id="IPR036769">
    <property type="entry name" value="Ribosomal_uL11_C_sf"/>
</dbReference>
<feature type="domain" description="Large ribosomal subunit protein uL11 N-terminal" evidence="11">
    <location>
        <begin position="9"/>
        <end position="66"/>
    </location>
</feature>
<sequence length="141" mass="15036">MAKKVKSVVSIQIEAGKASPAPPIGPSLAPHGINLMMFCKEYNARTASMAGYIIPAKITVYTDNSFTFTLGTPPTAQLIRKAAGIEKGSAMPNRNKVGKITRAQVKEIAEMKMKDLNAIDLEGAMKQVIGTARSMGVEVVD</sequence>
<dbReference type="FunFam" id="1.10.10.250:FF:000001">
    <property type="entry name" value="50S ribosomal protein L11"/>
    <property type="match status" value="1"/>
</dbReference>
<dbReference type="SUPFAM" id="SSF46906">
    <property type="entry name" value="Ribosomal protein L11, C-terminal domain"/>
    <property type="match status" value="1"/>
</dbReference>
<keyword evidence="4 7" id="KW-0694">RNA-binding</keyword>
<evidence type="ECO:0000256" key="1">
    <source>
        <dbReference type="ARBA" id="ARBA00010537"/>
    </source>
</evidence>
<evidence type="ECO:0000313" key="13">
    <source>
        <dbReference type="Proteomes" id="UP000230790"/>
    </source>
</evidence>
<gene>
    <name evidence="7 12" type="primary">rplK</name>
    <name evidence="12" type="ORF">CUN48_08525</name>
</gene>
<comment type="similarity">
    <text evidence="1 7 8">Belongs to the universal ribosomal protein uL11 family.</text>
</comment>
<evidence type="ECO:0000259" key="11">
    <source>
        <dbReference type="Pfam" id="PF03946"/>
    </source>
</evidence>
<evidence type="ECO:0000256" key="4">
    <source>
        <dbReference type="ARBA" id="ARBA00022884"/>
    </source>
</evidence>
<reference evidence="12 13" key="1">
    <citation type="submission" date="2017-11" db="EMBL/GenBank/DDBJ databases">
        <title>Evolution of Phototrophy in the Chloroflexi Phylum Driven by Horizontal Gene Transfer.</title>
        <authorList>
            <person name="Ward L.M."/>
            <person name="Hemp J."/>
            <person name="Shih P.M."/>
            <person name="Mcglynn S.E."/>
            <person name="Fischer W."/>
        </authorList>
    </citation>
    <scope>NUCLEOTIDE SEQUENCE [LARGE SCALE GENOMIC DNA]</scope>
    <source>
        <strain evidence="12">JP3_7</strain>
    </source>
</reference>
<dbReference type="PROSITE" id="PS00359">
    <property type="entry name" value="RIBOSOMAL_L11"/>
    <property type="match status" value="1"/>
</dbReference>
<dbReference type="Gene3D" id="3.30.1550.10">
    <property type="entry name" value="Ribosomal protein L11/L12, N-terminal domain"/>
    <property type="match status" value="1"/>
</dbReference>
<name>A0A2M8QCA3_9CHLR</name>
<evidence type="ECO:0000256" key="6">
    <source>
        <dbReference type="ARBA" id="ARBA00023274"/>
    </source>
</evidence>
<dbReference type="NCBIfam" id="TIGR01632">
    <property type="entry name" value="L11_bact"/>
    <property type="match status" value="1"/>
</dbReference>
<dbReference type="InterPro" id="IPR020784">
    <property type="entry name" value="Ribosomal_uL11_N"/>
</dbReference>
<dbReference type="InterPro" id="IPR006519">
    <property type="entry name" value="Ribosomal_uL11_bac-typ"/>
</dbReference>
<dbReference type="SMART" id="SM00649">
    <property type="entry name" value="RL11"/>
    <property type="match status" value="1"/>
</dbReference>
<dbReference type="GO" id="GO:0006412">
    <property type="term" value="P:translation"/>
    <property type="evidence" value="ECO:0007669"/>
    <property type="project" value="UniProtKB-UniRule"/>
</dbReference>
<dbReference type="AlphaFoldDB" id="A0A2M8QCA3"/>
<evidence type="ECO:0000256" key="9">
    <source>
        <dbReference type="RuleBase" id="RU003979"/>
    </source>
</evidence>
<dbReference type="GO" id="GO:0003735">
    <property type="term" value="F:structural constituent of ribosome"/>
    <property type="evidence" value="ECO:0007669"/>
    <property type="project" value="InterPro"/>
</dbReference>
<proteinExistence type="inferred from homology"/>
<evidence type="ECO:0000256" key="8">
    <source>
        <dbReference type="RuleBase" id="RU003978"/>
    </source>
</evidence>
<accession>A0A2M8QCA3</accession>
<dbReference type="SUPFAM" id="SSF54747">
    <property type="entry name" value="Ribosomal L11/L12e N-terminal domain"/>
    <property type="match status" value="1"/>
</dbReference>
<dbReference type="PANTHER" id="PTHR11661">
    <property type="entry name" value="60S RIBOSOMAL PROTEIN L12"/>
    <property type="match status" value="1"/>
</dbReference>
<evidence type="ECO:0000256" key="2">
    <source>
        <dbReference type="ARBA" id="ARBA00022481"/>
    </source>
</evidence>
<dbReference type="Gene3D" id="1.10.10.250">
    <property type="entry name" value="Ribosomal protein L11, C-terminal domain"/>
    <property type="match status" value="1"/>
</dbReference>
<dbReference type="PANTHER" id="PTHR11661:SF1">
    <property type="entry name" value="LARGE RIBOSOMAL SUBUNIT PROTEIN UL11M"/>
    <property type="match status" value="1"/>
</dbReference>
<evidence type="ECO:0000256" key="7">
    <source>
        <dbReference type="HAMAP-Rule" id="MF_00736"/>
    </source>
</evidence>
<dbReference type="Proteomes" id="UP000230790">
    <property type="component" value="Unassembled WGS sequence"/>
</dbReference>